<accession>T1HYZ6</accession>
<dbReference type="VEuPathDB" id="VectorBase:RPRC009266"/>
<reference evidence="1" key="1">
    <citation type="submission" date="2015-05" db="UniProtKB">
        <authorList>
            <consortium name="EnsemblMetazoa"/>
        </authorList>
    </citation>
    <scope>IDENTIFICATION</scope>
</reference>
<dbReference type="AlphaFoldDB" id="T1HYZ6"/>
<protein>
    <submittedName>
        <fullName evidence="1">Uncharacterized protein</fullName>
    </submittedName>
</protein>
<evidence type="ECO:0000313" key="1">
    <source>
        <dbReference type="EnsemblMetazoa" id="RPRC009266-PA"/>
    </source>
</evidence>
<dbReference type="EMBL" id="ACPB03022213">
    <property type="status" value="NOT_ANNOTATED_CDS"/>
    <property type="molecule type" value="Genomic_DNA"/>
</dbReference>
<keyword evidence="2" id="KW-1185">Reference proteome</keyword>
<dbReference type="InParanoid" id="T1HYZ6"/>
<dbReference type="EnsemblMetazoa" id="RPRC009266-RA">
    <property type="protein sequence ID" value="RPRC009266-PA"/>
    <property type="gene ID" value="RPRC009266"/>
</dbReference>
<name>T1HYZ6_RHOPR</name>
<sequence>MNLYPNESPLHQAFTHVASHADRVWWNEKDYVDIYKMANLNLYKNILKLSNRPANNNSVDLLMNNLENEKIMSSSARIQQPICIGSNCENEKLQLPPFSGIERLKSPPTGSTIFF</sequence>
<dbReference type="Proteomes" id="UP000015103">
    <property type="component" value="Unassembled WGS sequence"/>
</dbReference>
<proteinExistence type="predicted"/>
<organism evidence="1 2">
    <name type="scientific">Rhodnius prolixus</name>
    <name type="common">Triatomid bug</name>
    <dbReference type="NCBI Taxonomy" id="13249"/>
    <lineage>
        <taxon>Eukaryota</taxon>
        <taxon>Metazoa</taxon>
        <taxon>Ecdysozoa</taxon>
        <taxon>Arthropoda</taxon>
        <taxon>Hexapoda</taxon>
        <taxon>Insecta</taxon>
        <taxon>Pterygota</taxon>
        <taxon>Neoptera</taxon>
        <taxon>Paraneoptera</taxon>
        <taxon>Hemiptera</taxon>
        <taxon>Heteroptera</taxon>
        <taxon>Panheteroptera</taxon>
        <taxon>Cimicomorpha</taxon>
        <taxon>Reduviidae</taxon>
        <taxon>Triatominae</taxon>
        <taxon>Rhodnius</taxon>
    </lineage>
</organism>
<evidence type="ECO:0000313" key="2">
    <source>
        <dbReference type="Proteomes" id="UP000015103"/>
    </source>
</evidence>
<dbReference type="HOGENOM" id="CLU_2111868_0_0_1"/>